<dbReference type="SUPFAM" id="SSF48452">
    <property type="entry name" value="TPR-like"/>
    <property type="match status" value="1"/>
</dbReference>
<dbReference type="Pfam" id="PF13428">
    <property type="entry name" value="TPR_14"/>
    <property type="match status" value="1"/>
</dbReference>
<dbReference type="EMBL" id="CP053921">
    <property type="protein sequence ID" value="QKG71224.1"/>
    <property type="molecule type" value="Genomic_DNA"/>
</dbReference>
<gene>
    <name evidence="2" type="ORF">HQR01_07470</name>
</gene>
<evidence type="ECO:0000313" key="2">
    <source>
        <dbReference type="EMBL" id="QKG71224.1"/>
    </source>
</evidence>
<keyword evidence="1" id="KW-1133">Transmembrane helix</keyword>
<accession>A0A7D4BNQ5</accession>
<organism evidence="2 3">
    <name type="scientific">Erythrobacter mangrovi</name>
    <dbReference type="NCBI Taxonomy" id="2739433"/>
    <lineage>
        <taxon>Bacteria</taxon>
        <taxon>Pseudomonadati</taxon>
        <taxon>Pseudomonadota</taxon>
        <taxon>Alphaproteobacteria</taxon>
        <taxon>Sphingomonadales</taxon>
        <taxon>Erythrobacteraceae</taxon>
        <taxon>Erythrobacter/Porphyrobacter group</taxon>
        <taxon>Erythrobacter</taxon>
    </lineage>
</organism>
<dbReference type="Proteomes" id="UP000504693">
    <property type="component" value="Chromosome"/>
</dbReference>
<name>A0A7D4BNQ5_9SPHN</name>
<keyword evidence="3" id="KW-1185">Reference proteome</keyword>
<dbReference type="KEGG" id="emv:HQR01_07470"/>
<dbReference type="Gene3D" id="1.25.40.10">
    <property type="entry name" value="Tetratricopeptide repeat domain"/>
    <property type="match status" value="1"/>
</dbReference>
<feature type="transmembrane region" description="Helical" evidence="1">
    <location>
        <begin position="27"/>
        <end position="44"/>
    </location>
</feature>
<keyword evidence="1" id="KW-0812">Transmembrane</keyword>
<evidence type="ECO:0000256" key="1">
    <source>
        <dbReference type="SAM" id="Phobius"/>
    </source>
</evidence>
<evidence type="ECO:0000313" key="3">
    <source>
        <dbReference type="Proteomes" id="UP000504693"/>
    </source>
</evidence>
<keyword evidence="1" id="KW-0472">Membrane</keyword>
<dbReference type="AlphaFoldDB" id="A0A7D4BNQ5"/>
<proteinExistence type="predicted"/>
<protein>
    <submittedName>
        <fullName evidence="2">Tetratricopeptide repeat protein</fullName>
    </submittedName>
</protein>
<reference evidence="2 3" key="1">
    <citation type="submission" date="2020-05" db="EMBL/GenBank/DDBJ databases">
        <title>Erythrobacter mangrovi sp. nov., isolated from rhizosphere soil of mangrove plant (Kandelia candel).</title>
        <authorList>
            <person name="Ye Y.H."/>
        </authorList>
    </citation>
    <scope>NUCLEOTIDE SEQUENCE [LARGE SCALE GENOMIC DNA]</scope>
    <source>
        <strain evidence="2 3">EB310</strain>
    </source>
</reference>
<dbReference type="InterPro" id="IPR011990">
    <property type="entry name" value="TPR-like_helical_dom_sf"/>
</dbReference>
<dbReference type="RefSeq" id="WP_173213968.1">
    <property type="nucleotide sequence ID" value="NZ_CP053921.1"/>
</dbReference>
<sequence length="218" mass="23519">MTWVPILALAALTFVGAIFLLKLPRTVWMLFAAGLLFGLAGYALQGSPGLPSAPASGAVEQSAETGELLVQARREFYPEGQLPSRFVVTADAFARRGQFEQAANFLRNAVLENPNDGEAWLALGNALVEHAEGELTAAALYAFTQAERVQPGSPAPTYFVGLAFLRARQPERTRALWSELLARAPEDAPWRPVLAARLVRLEELMGISQEAEAEGSGQ</sequence>